<dbReference type="RefSeq" id="WP_208673910.1">
    <property type="nucleotide sequence ID" value="NZ_CP070380.1"/>
</dbReference>
<dbReference type="SUPFAM" id="SSF48208">
    <property type="entry name" value="Six-hairpin glycosidases"/>
    <property type="match status" value="1"/>
</dbReference>
<evidence type="ECO:0000256" key="4">
    <source>
        <dbReference type="SAM" id="SignalP"/>
    </source>
</evidence>
<keyword evidence="2 5" id="KW-0378">Hydrolase</keyword>
<evidence type="ECO:0000256" key="1">
    <source>
        <dbReference type="ARBA" id="ARBA00009209"/>
    </source>
</evidence>
<organism evidence="5 6">
    <name type="scientific">Mycolicibacterium austroafricanum</name>
    <name type="common">Mycobacterium austroafricanum</name>
    <dbReference type="NCBI Taxonomy" id="39687"/>
    <lineage>
        <taxon>Bacteria</taxon>
        <taxon>Bacillati</taxon>
        <taxon>Actinomycetota</taxon>
        <taxon>Actinomycetes</taxon>
        <taxon>Mycobacteriales</taxon>
        <taxon>Mycobacteriaceae</taxon>
        <taxon>Mycolicibacterium</taxon>
    </lineage>
</organism>
<evidence type="ECO:0000313" key="5">
    <source>
        <dbReference type="EMBL" id="MDN4517672.1"/>
    </source>
</evidence>
<dbReference type="Proteomes" id="UP001172687">
    <property type="component" value="Unassembled WGS sequence"/>
</dbReference>
<dbReference type="InterPro" id="IPR012341">
    <property type="entry name" value="6hp_glycosidase-like_sf"/>
</dbReference>
<comment type="caution">
    <text evidence="5">The sequence shown here is derived from an EMBL/GenBank/DDBJ whole genome shotgun (WGS) entry which is preliminary data.</text>
</comment>
<feature type="chain" id="PRO_5046744526" evidence="4">
    <location>
        <begin position="25"/>
        <end position="376"/>
    </location>
</feature>
<dbReference type="PRINTS" id="PR00735">
    <property type="entry name" value="GLHYDRLASE8"/>
</dbReference>
<protein>
    <submittedName>
        <fullName evidence="5">Glycosyl hydrolase family 8</fullName>
    </submittedName>
</protein>
<dbReference type="InterPro" id="IPR002037">
    <property type="entry name" value="Glyco_hydro_8"/>
</dbReference>
<dbReference type="GO" id="GO:0016787">
    <property type="term" value="F:hydrolase activity"/>
    <property type="evidence" value="ECO:0007669"/>
    <property type="project" value="UniProtKB-KW"/>
</dbReference>
<evidence type="ECO:0000256" key="3">
    <source>
        <dbReference type="ARBA" id="ARBA00023295"/>
    </source>
</evidence>
<dbReference type="EMBL" id="JAUHTC010000032">
    <property type="protein sequence ID" value="MDN4517672.1"/>
    <property type="molecule type" value="Genomic_DNA"/>
</dbReference>
<evidence type="ECO:0000256" key="2">
    <source>
        <dbReference type="ARBA" id="ARBA00022801"/>
    </source>
</evidence>
<evidence type="ECO:0000313" key="6">
    <source>
        <dbReference type="Proteomes" id="UP001172687"/>
    </source>
</evidence>
<reference evidence="5" key="1">
    <citation type="submission" date="2023-07" db="EMBL/GenBank/DDBJ databases">
        <title>Degradation of tert-butanol by M. austroafricanum TBA100.</title>
        <authorList>
            <person name="Helbich S."/>
            <person name="Vainshtein Y."/>
        </authorList>
    </citation>
    <scope>NUCLEOTIDE SEQUENCE</scope>
    <source>
        <strain evidence="5">TBA100</strain>
    </source>
</reference>
<dbReference type="InterPro" id="IPR008928">
    <property type="entry name" value="6-hairpin_glycosidase_sf"/>
</dbReference>
<keyword evidence="4" id="KW-0732">Signal</keyword>
<sequence length="376" mass="40179">MVSRLRKAMLLLVALLLVVGAGWAAAQAVDPRMSDHDVRGMREQAARQAGEDFLSRYVESDGRVVRRDEGGDVVSEGQAYGMLIAAALGDEPRFRAIWDWTRTHLRRPDGLLSWRWADGRVTDPNSATDADLDAARSLLLAARRFAAPELAEDGKRLGADVLRGETVTVGAAPSPAMARPGLITVAGNWATAPPHAVDPGYFSPRAERELLDASADRRWLDVSRTQRVLVWQLIGTASLPPDWASVDPAGRAVPTGPPDGGPTRFGLDAARLPIRFAESCDPADRAVAVSLRPVVAASRDIPATRNLDGSAAGEWQHPVALVSAAATDHAAGDREAGAARLDQAAALEQRYPTYFGAAWVALGRIMLETALLGECP</sequence>
<keyword evidence="6" id="KW-1185">Reference proteome</keyword>
<dbReference type="Pfam" id="PF01270">
    <property type="entry name" value="Glyco_hydro_8"/>
    <property type="match status" value="1"/>
</dbReference>
<name>A0ABT8HA82_MYCAO</name>
<gene>
    <name evidence="5" type="ORF">QYF68_07485</name>
</gene>
<dbReference type="Gene3D" id="1.50.10.10">
    <property type="match status" value="1"/>
</dbReference>
<keyword evidence="3" id="KW-0326">Glycosidase</keyword>
<proteinExistence type="inferred from homology"/>
<feature type="signal peptide" evidence="4">
    <location>
        <begin position="1"/>
        <end position="24"/>
    </location>
</feature>
<accession>A0ABT8HA82</accession>
<comment type="similarity">
    <text evidence="1">Belongs to the glycosyl hydrolase 8 (cellulase D) family.</text>
</comment>